<accession>A0A1M5BV43</accession>
<name>A0A1M5BV43_9RHOB</name>
<protein>
    <submittedName>
        <fullName evidence="4">Type I restriction and modification enzyme-subunit R C terminal</fullName>
    </submittedName>
</protein>
<dbReference type="Pfam" id="PF12008">
    <property type="entry name" value="EcoR124_C"/>
    <property type="match status" value="1"/>
</dbReference>
<dbReference type="PANTHER" id="PTHR30195">
    <property type="entry name" value="TYPE I SITE-SPECIFIC DEOXYRIBONUCLEASE PROTEIN SUBUNIT M AND R"/>
    <property type="match status" value="1"/>
</dbReference>
<dbReference type="Gene3D" id="1.20.58.2040">
    <property type="match status" value="1"/>
</dbReference>
<dbReference type="GO" id="GO:0009307">
    <property type="term" value="P:DNA restriction-modification system"/>
    <property type="evidence" value="ECO:0007669"/>
    <property type="project" value="UniProtKB-KW"/>
</dbReference>
<dbReference type="InterPro" id="IPR027417">
    <property type="entry name" value="P-loop_NTPase"/>
</dbReference>
<dbReference type="EMBL" id="FQVK01000055">
    <property type="protein sequence ID" value="SHF46286.1"/>
    <property type="molecule type" value="Genomic_DNA"/>
</dbReference>
<feature type="domain" description="Type I restriction enzyme R protein C-terminal" evidence="2">
    <location>
        <begin position="143"/>
        <end position="404"/>
    </location>
</feature>
<dbReference type="InterPro" id="IPR051268">
    <property type="entry name" value="Type-I_R_enzyme_R_subunit"/>
</dbReference>
<evidence type="ECO:0000313" key="4">
    <source>
        <dbReference type="EMBL" id="SHF46286.1"/>
    </source>
</evidence>
<organism evidence="4 5">
    <name type="scientific">Ruegeria intermedia</name>
    <dbReference type="NCBI Taxonomy" id="996115"/>
    <lineage>
        <taxon>Bacteria</taxon>
        <taxon>Pseudomonadati</taxon>
        <taxon>Pseudomonadota</taxon>
        <taxon>Alphaproteobacteria</taxon>
        <taxon>Rhodobacterales</taxon>
        <taxon>Roseobacteraceae</taxon>
        <taxon>Ruegeria</taxon>
    </lineage>
</organism>
<reference evidence="4 5" key="1">
    <citation type="submission" date="2016-11" db="EMBL/GenBank/DDBJ databases">
        <authorList>
            <person name="Varghese N."/>
            <person name="Submissions S."/>
        </authorList>
    </citation>
    <scope>NUCLEOTIDE SEQUENCE [LARGE SCALE GENOMIC DNA]</scope>
    <source>
        <strain evidence="4 5">DSM 29341</strain>
    </source>
</reference>
<sequence length="406" mass="46599">YIGGEGGTVSTHTRDKLQACVNDYNAMFGTGHSVKDGKAFYAYYKAVAKRMKSRDRKDFRPDQGIDILLVVNMFLTGFDAKTLNTLYVDKNLRYHGLIQAFSRTNRILGQRKSQGNIVCFRNLKPKVDEAITLFSNKDAREAILVEPYDDVVKEFNLVVQELKKIVAKPDDVDGLASEEDVLAFVTTFRKLIRLMNVLKSFSEFDADDLEMTQQRFEDFKSKYLDIHDRVKSDKEEEKASIIDEIDFELELIRRDEINVAYILALLAAISEASDEDEDSEETKKGKTKAVLDILGSEPRLRSKKELIEDFMATYLIGRRSADELKEAFEAYWVGKKDEAFRRICREEDLDPDAFSQLMQAYTFSDKEPLADDVVATLKTKPGIRERAKRVKQIIARMIGFIETYDE</sequence>
<evidence type="ECO:0000313" key="5">
    <source>
        <dbReference type="Proteomes" id="UP000325134"/>
    </source>
</evidence>
<dbReference type="InterPro" id="IPR022625">
    <property type="entry name" value="TypeI_RM_Rsu_C"/>
</dbReference>
<feature type="non-terminal residue" evidence="4">
    <location>
        <position position="406"/>
    </location>
</feature>
<evidence type="ECO:0000259" key="2">
    <source>
        <dbReference type="Pfam" id="PF12008"/>
    </source>
</evidence>
<dbReference type="Gene3D" id="3.40.50.300">
    <property type="entry name" value="P-loop containing nucleotide triphosphate hydrolases"/>
    <property type="match status" value="1"/>
</dbReference>
<feature type="domain" description="Restriction endonuclease type I HsdR second RecA-like helicase" evidence="3">
    <location>
        <begin position="10"/>
        <end position="122"/>
    </location>
</feature>
<dbReference type="Proteomes" id="UP000325134">
    <property type="component" value="Unassembled WGS sequence"/>
</dbReference>
<evidence type="ECO:0000259" key="3">
    <source>
        <dbReference type="Pfam" id="PF22679"/>
    </source>
</evidence>
<proteinExistence type="predicted"/>
<keyword evidence="1" id="KW-0680">Restriction system</keyword>
<feature type="non-terminal residue" evidence="4">
    <location>
        <position position="1"/>
    </location>
</feature>
<dbReference type="PANTHER" id="PTHR30195:SF16">
    <property type="entry name" value="TYPE I RESTRICTION ENZYME ENDONUCLEASE SUBUNIT"/>
    <property type="match status" value="1"/>
</dbReference>
<dbReference type="Pfam" id="PF22679">
    <property type="entry name" value="T1R_D3-like"/>
    <property type="match status" value="1"/>
</dbReference>
<evidence type="ECO:0000256" key="1">
    <source>
        <dbReference type="ARBA" id="ARBA00022747"/>
    </source>
</evidence>
<dbReference type="InterPro" id="IPR055180">
    <property type="entry name" value="HsdR_RecA-like_helicase_dom_2"/>
</dbReference>
<gene>
    <name evidence="4" type="ORF">SAMN05444279_1554</name>
</gene>
<dbReference type="CDD" id="cd18800">
    <property type="entry name" value="SF2_C_EcoR124I-like"/>
    <property type="match status" value="1"/>
</dbReference>
<keyword evidence="5" id="KW-1185">Reference proteome</keyword>
<dbReference type="AlphaFoldDB" id="A0A1M5BV43"/>